<dbReference type="SUPFAM" id="SSF53850">
    <property type="entry name" value="Periplasmic binding protein-like II"/>
    <property type="match status" value="1"/>
</dbReference>
<dbReference type="Gene3D" id="3.40.190.10">
    <property type="entry name" value="Periplasmic binding protein-like II"/>
    <property type="match status" value="1"/>
</dbReference>
<dbReference type="PANTHER" id="PTHR42643">
    <property type="entry name" value="IONOTROPIC RECEPTOR 20A-RELATED"/>
    <property type="match status" value="1"/>
</dbReference>
<keyword evidence="3" id="KW-0812">Transmembrane</keyword>
<keyword evidence="5" id="KW-0472">Membrane</keyword>
<keyword evidence="6" id="KW-0675">Receptor</keyword>
<evidence type="ECO:0000256" key="7">
    <source>
        <dbReference type="ARBA" id="ARBA00023180"/>
    </source>
</evidence>
<reference evidence="9" key="1">
    <citation type="submission" date="2022-08" db="UniProtKB">
        <authorList>
            <consortium name="EnsemblMetazoa"/>
        </authorList>
    </citation>
    <scope>IDENTIFICATION</scope>
    <source>
        <strain evidence="9">EBRO</strain>
    </source>
</reference>
<dbReference type="Pfam" id="PF24061">
    <property type="entry name" value="LBD_receptor"/>
    <property type="match status" value="1"/>
</dbReference>
<evidence type="ECO:0000256" key="4">
    <source>
        <dbReference type="ARBA" id="ARBA00022989"/>
    </source>
</evidence>
<comment type="subcellular location">
    <subcellularLocation>
        <location evidence="1">Cell membrane</location>
        <topology evidence="1">Multi-pass membrane protein</topology>
    </subcellularLocation>
</comment>
<evidence type="ECO:0000313" key="9">
    <source>
        <dbReference type="EnsemblMetazoa" id="AATE004799-PA.1"/>
    </source>
</evidence>
<name>A0A182IST4_ANOAO</name>
<keyword evidence="4" id="KW-1133">Transmembrane helix</keyword>
<evidence type="ECO:0000256" key="3">
    <source>
        <dbReference type="ARBA" id="ARBA00022692"/>
    </source>
</evidence>
<dbReference type="STRING" id="41427.A0A182IST4"/>
<dbReference type="VEuPathDB" id="VectorBase:AATE004799"/>
<dbReference type="InterPro" id="IPR052192">
    <property type="entry name" value="Insect_Ionotropic_Sensory_Rcpt"/>
</dbReference>
<dbReference type="InterPro" id="IPR056198">
    <property type="entry name" value="LBD_receptor"/>
</dbReference>
<evidence type="ECO:0000256" key="1">
    <source>
        <dbReference type="ARBA" id="ARBA00004651"/>
    </source>
</evidence>
<keyword evidence="2" id="KW-1003">Cell membrane</keyword>
<evidence type="ECO:0000259" key="8">
    <source>
        <dbReference type="Pfam" id="PF24061"/>
    </source>
</evidence>
<evidence type="ECO:0000256" key="2">
    <source>
        <dbReference type="ARBA" id="ARBA00022475"/>
    </source>
</evidence>
<sequence>MKVLCAILLLISDWHGVLCESNTAGLDFATEEESNSLVSIIATHYRQLGTYVNIRVRNGNTTEATLFQQDLTNDLVRSCTEWMITVAYNDLPFSAASVEEAMLKLWNIWILNVVVIVDGHHGEHIAYSYDPYREDKCGSVESIEIGRYIDGEWSTPVREWFPDRTANFHGCPLKVGVVDLKPFSMFRKEGNQTVHFGLEVHIAESIAGWLNFSIQFVMPRDNLKWGTLRAENSTGLVGMIQRREVAFGFGSLGLSIARHIHLKPSTPNHMTQMIMAIPPKRPYTSIEKLFQPFTIYAWTCIVVGYTLFGLVTLVLLKLSMNPIHEPLPNPLYTLWVLLMGGSGPHFRMDSWRIFIIGFIINTLVIRTLYQAGMFERLQASASLASDLNTLDAINKAGLYYTMYSPTVQFFKDNPKVPNSHIRVVQNDSVNSDELYYELSQDKLGGVVALPLDCTAYYVKRNGKRGVVYIGKNTGFTYNIGMHFPKATPLQEPFNAWIHKLHASGLTRFWTEEFRDNRYWTNAKEKPDPASLKWNQISGGFLLCGVMLLLATLVFLGEVIFFHYSSGRTRTKGKANQEGGLKLL</sequence>
<dbReference type="Gene3D" id="1.10.287.70">
    <property type="match status" value="1"/>
</dbReference>
<evidence type="ECO:0000256" key="6">
    <source>
        <dbReference type="ARBA" id="ARBA00023170"/>
    </source>
</evidence>
<organism evidence="9">
    <name type="scientific">Anopheles atroparvus</name>
    <name type="common">European mosquito</name>
    <dbReference type="NCBI Taxonomy" id="41427"/>
    <lineage>
        <taxon>Eukaryota</taxon>
        <taxon>Metazoa</taxon>
        <taxon>Ecdysozoa</taxon>
        <taxon>Arthropoda</taxon>
        <taxon>Hexapoda</taxon>
        <taxon>Insecta</taxon>
        <taxon>Pterygota</taxon>
        <taxon>Neoptera</taxon>
        <taxon>Endopterygota</taxon>
        <taxon>Diptera</taxon>
        <taxon>Nematocera</taxon>
        <taxon>Culicoidea</taxon>
        <taxon>Culicidae</taxon>
        <taxon>Anophelinae</taxon>
        <taxon>Anopheles</taxon>
    </lineage>
</organism>
<feature type="domain" description="Putative ionotropic receptor ligand binding" evidence="8">
    <location>
        <begin position="92"/>
        <end position="166"/>
    </location>
</feature>
<proteinExistence type="predicted"/>
<protein>
    <recommendedName>
        <fullName evidence="8">Putative ionotropic receptor ligand binding domain-containing protein</fullName>
    </recommendedName>
</protein>
<evidence type="ECO:0000256" key="5">
    <source>
        <dbReference type="ARBA" id="ARBA00023136"/>
    </source>
</evidence>
<dbReference type="GO" id="GO:0005886">
    <property type="term" value="C:plasma membrane"/>
    <property type="evidence" value="ECO:0007669"/>
    <property type="project" value="UniProtKB-SubCell"/>
</dbReference>
<dbReference type="AlphaFoldDB" id="A0A182IST4"/>
<dbReference type="PANTHER" id="PTHR42643:SF30">
    <property type="entry name" value="IONOTROPIC RECEPTOR 40A-RELATED"/>
    <property type="match status" value="1"/>
</dbReference>
<keyword evidence="7" id="KW-0325">Glycoprotein</keyword>
<dbReference type="EnsemblMetazoa" id="AATE004799-RA">
    <property type="protein sequence ID" value="AATE004799-PA.1"/>
    <property type="gene ID" value="AATE004799"/>
</dbReference>
<accession>A0A182IST4</accession>